<evidence type="ECO:0000256" key="1">
    <source>
        <dbReference type="SAM" id="MobiDB-lite"/>
    </source>
</evidence>
<dbReference type="InterPro" id="IPR002921">
    <property type="entry name" value="Fungal_lipase-type"/>
</dbReference>
<evidence type="ECO:0000313" key="3">
    <source>
        <dbReference type="EMBL" id="MFC5469839.1"/>
    </source>
</evidence>
<dbReference type="InterPro" id="IPR051218">
    <property type="entry name" value="Sec_MonoDiacylglyc_Lipase"/>
</dbReference>
<dbReference type="InterPro" id="IPR029058">
    <property type="entry name" value="AB_hydrolase_fold"/>
</dbReference>
<gene>
    <name evidence="3" type="ORF">ACFPPD_13985</name>
</gene>
<feature type="region of interest" description="Disordered" evidence="1">
    <location>
        <begin position="249"/>
        <end position="268"/>
    </location>
</feature>
<protein>
    <submittedName>
        <fullName evidence="3">Lipase family protein</fullName>
    </submittedName>
</protein>
<proteinExistence type="predicted"/>
<dbReference type="RefSeq" id="WP_209749649.1">
    <property type="nucleotide sequence ID" value="NZ_JBHSMH010000042.1"/>
</dbReference>
<sequence>MGGYDNRTAIFLASVCSQTYASYNNPDGSFVVPEGFRLAKEIRAKSLAGVSERFGFIIESDSHVVVAFRGTSSAQDWVADAMASQVKVKWASRAGYAHRGFSRIYDSARGQVLETLEGLPPGKALNITGHSLGGGLATLCALDAAENSSFENPTTYTFGSPRVGNPAFARAFKERAGDNYRVNNRFDVVTHLPPQIYRLPKRDKTFYYEHVSKPETLAFHNGSVSGNHVIGSYYAVLAERNPGFAESLSERNPGLCPGTADSEGAFPA</sequence>
<dbReference type="Gene3D" id="3.40.50.1820">
    <property type="entry name" value="alpha/beta hydrolase"/>
    <property type="match status" value="1"/>
</dbReference>
<organism evidence="3 4">
    <name type="scientific">Cohnella suwonensis</name>
    <dbReference type="NCBI Taxonomy" id="696072"/>
    <lineage>
        <taxon>Bacteria</taxon>
        <taxon>Bacillati</taxon>
        <taxon>Bacillota</taxon>
        <taxon>Bacilli</taxon>
        <taxon>Bacillales</taxon>
        <taxon>Paenibacillaceae</taxon>
        <taxon>Cohnella</taxon>
    </lineage>
</organism>
<comment type="caution">
    <text evidence="3">The sequence shown here is derived from an EMBL/GenBank/DDBJ whole genome shotgun (WGS) entry which is preliminary data.</text>
</comment>
<dbReference type="PANTHER" id="PTHR45856">
    <property type="entry name" value="ALPHA/BETA-HYDROLASES SUPERFAMILY PROTEIN"/>
    <property type="match status" value="1"/>
</dbReference>
<reference evidence="4" key="1">
    <citation type="journal article" date="2019" name="Int. J. Syst. Evol. Microbiol.">
        <title>The Global Catalogue of Microorganisms (GCM) 10K type strain sequencing project: providing services to taxonomists for standard genome sequencing and annotation.</title>
        <authorList>
            <consortium name="The Broad Institute Genomics Platform"/>
            <consortium name="The Broad Institute Genome Sequencing Center for Infectious Disease"/>
            <person name="Wu L."/>
            <person name="Ma J."/>
        </authorList>
    </citation>
    <scope>NUCLEOTIDE SEQUENCE [LARGE SCALE GENOMIC DNA]</scope>
    <source>
        <strain evidence="4">CCUG 57113</strain>
    </source>
</reference>
<dbReference type="Pfam" id="PF01764">
    <property type="entry name" value="Lipase_3"/>
    <property type="match status" value="1"/>
</dbReference>
<dbReference type="EMBL" id="JBHSMH010000042">
    <property type="protein sequence ID" value="MFC5469839.1"/>
    <property type="molecule type" value="Genomic_DNA"/>
</dbReference>
<evidence type="ECO:0000259" key="2">
    <source>
        <dbReference type="Pfam" id="PF01764"/>
    </source>
</evidence>
<evidence type="ECO:0000313" key="4">
    <source>
        <dbReference type="Proteomes" id="UP001596105"/>
    </source>
</evidence>
<feature type="domain" description="Fungal lipase-type" evidence="2">
    <location>
        <begin position="65"/>
        <end position="195"/>
    </location>
</feature>
<dbReference type="CDD" id="cd00519">
    <property type="entry name" value="Lipase_3"/>
    <property type="match status" value="1"/>
</dbReference>
<accession>A0ABW0LVQ1</accession>
<dbReference type="PANTHER" id="PTHR45856:SF24">
    <property type="entry name" value="FUNGAL LIPASE-LIKE DOMAIN-CONTAINING PROTEIN"/>
    <property type="match status" value="1"/>
</dbReference>
<dbReference type="Proteomes" id="UP001596105">
    <property type="component" value="Unassembled WGS sequence"/>
</dbReference>
<name>A0ABW0LVQ1_9BACL</name>
<keyword evidence="4" id="KW-1185">Reference proteome</keyword>
<dbReference type="SUPFAM" id="SSF53474">
    <property type="entry name" value="alpha/beta-Hydrolases"/>
    <property type="match status" value="1"/>
</dbReference>